<dbReference type="EMBL" id="JAGHKT020000005">
    <property type="protein sequence ID" value="MCM5672226.1"/>
    <property type="molecule type" value="Genomic_DNA"/>
</dbReference>
<sequence>MALGVLQWILVIAIVVITIGVIFGLIWGSLFEERFYRSRSKKEEEARIEKNLKMAKGHTDDDVVYDEEGRASLKEDYKKQ</sequence>
<protein>
    <submittedName>
        <fullName evidence="1">Uncharacterized protein</fullName>
    </submittedName>
</protein>
<keyword evidence="2" id="KW-1185">Reference proteome</keyword>
<comment type="caution">
    <text evidence="1">The sequence shown here is derived from an EMBL/GenBank/DDBJ whole genome shotgun (WGS) entry which is preliminary data.</text>
</comment>
<dbReference type="RefSeq" id="WP_017175447.1">
    <property type="nucleotide sequence ID" value="NZ_CABMJU010000020.1"/>
</dbReference>
<reference evidence="1 2" key="1">
    <citation type="submission" date="2022-06" db="EMBL/GenBank/DDBJ databases">
        <title>Staphylococcus hominis ShoR14 genome sequence.</title>
        <authorList>
            <person name="Yeo C.C."/>
            <person name="Chew C.H."/>
            <person name="Che Hamzah A.M."/>
            <person name="Al-Trad E.I."/>
        </authorList>
    </citation>
    <scope>NUCLEOTIDE SEQUENCE [LARGE SCALE GENOMIC DNA]</scope>
    <source>
        <strain evidence="1 2">ShoR14</strain>
    </source>
</reference>
<gene>
    <name evidence="1" type="ORF">J7T32_005510</name>
</gene>
<organism evidence="1 2">
    <name type="scientific">Staphylococcus hominis</name>
    <dbReference type="NCBI Taxonomy" id="1290"/>
    <lineage>
        <taxon>Bacteria</taxon>
        <taxon>Bacillati</taxon>
        <taxon>Bacillota</taxon>
        <taxon>Bacilli</taxon>
        <taxon>Bacillales</taxon>
        <taxon>Staphylococcaceae</taxon>
        <taxon>Staphylococcus</taxon>
    </lineage>
</organism>
<dbReference type="Proteomes" id="UP000665944">
    <property type="component" value="Unassembled WGS sequence"/>
</dbReference>
<evidence type="ECO:0000313" key="1">
    <source>
        <dbReference type="EMBL" id="MCM5672226.1"/>
    </source>
</evidence>
<proteinExistence type="predicted"/>
<dbReference type="AlphaFoldDB" id="A0A4Q9WND2"/>
<name>A0A4Q9WND2_STAHO</name>
<accession>A0A4Q9WND2</accession>
<evidence type="ECO:0000313" key="2">
    <source>
        <dbReference type="Proteomes" id="UP000665944"/>
    </source>
</evidence>